<dbReference type="Proteomes" id="UP001219605">
    <property type="component" value="Chromosome"/>
</dbReference>
<keyword evidence="2" id="KW-1185">Reference proteome</keyword>
<dbReference type="EMBL" id="CP118615">
    <property type="protein sequence ID" value="WDZ87062.1"/>
    <property type="molecule type" value="Genomic_DNA"/>
</dbReference>
<gene>
    <name evidence="1" type="ORF">PVK37_11980</name>
</gene>
<evidence type="ECO:0000313" key="2">
    <source>
        <dbReference type="Proteomes" id="UP001219605"/>
    </source>
</evidence>
<reference evidence="1 2" key="1">
    <citation type="submission" date="2023-02" db="EMBL/GenBank/DDBJ databases">
        <authorList>
            <person name="Mo P."/>
        </authorList>
    </citation>
    <scope>NUCLEOTIDE SEQUENCE [LARGE SCALE GENOMIC DNA]</scope>
    <source>
        <strain evidence="1 2">HUAS 3</strain>
    </source>
</reference>
<evidence type="ECO:0000313" key="1">
    <source>
        <dbReference type="EMBL" id="WDZ87062.1"/>
    </source>
</evidence>
<proteinExistence type="predicted"/>
<organism evidence="1 2">
    <name type="scientific">Micromonospora cathayae</name>
    <dbReference type="NCBI Taxonomy" id="3028804"/>
    <lineage>
        <taxon>Bacteria</taxon>
        <taxon>Bacillati</taxon>
        <taxon>Actinomycetota</taxon>
        <taxon>Actinomycetes</taxon>
        <taxon>Micromonosporales</taxon>
        <taxon>Micromonosporaceae</taxon>
        <taxon>Micromonospora</taxon>
    </lineage>
</organism>
<dbReference type="RefSeq" id="WP_275033947.1">
    <property type="nucleotide sequence ID" value="NZ_CP118615.1"/>
</dbReference>
<accession>A0ABY7ZVL5</accession>
<protein>
    <recommendedName>
        <fullName evidence="3">Secreted protein</fullName>
    </recommendedName>
</protein>
<sequence length="401" mass="41723">MTSTEQRLAAIRGDVPARRHNARTIAALTGNPGCTRRAVLDSAGVDKPKLAERIGFPARFGQSRFAISRGNAFEAQVKSDGGTELLRLVAERVGADPEEPATWTDLNAADPTDRYDRSRDLLTTAGDAPALFDHPLLSLEVAGQRVYLEPDLVAARLAGRWHVVEIKSFPVVDGQADPAKVAAAAIQSAVYVLALRELLAAAGHDPELVSPDVVLVCPRDFANQPVASLVDVRRQLLVLRRQLDRMARIDALLAGVPEDFTADPTAEPAALVAALRTVEARYAPDCLAACELAFFCRDEARGQTGALGRPVREALGGVATVADVLALADGVRPAEPGQAEAAALLRAAARLRAEALAQSSSGPGAFAQQPAGAGALAQQPAGAGAFAQPSAGAGALAGRSA</sequence>
<evidence type="ECO:0008006" key="3">
    <source>
        <dbReference type="Google" id="ProtNLM"/>
    </source>
</evidence>
<name>A0ABY7ZVL5_9ACTN</name>